<evidence type="ECO:0000313" key="3">
    <source>
        <dbReference type="Proteomes" id="UP001476798"/>
    </source>
</evidence>
<evidence type="ECO:0000256" key="1">
    <source>
        <dbReference type="SAM" id="Phobius"/>
    </source>
</evidence>
<accession>A0ABV0NAS6</accession>
<protein>
    <submittedName>
        <fullName evidence="2">Uncharacterized protein</fullName>
    </submittedName>
</protein>
<dbReference type="Proteomes" id="UP001476798">
    <property type="component" value="Unassembled WGS sequence"/>
</dbReference>
<comment type="caution">
    <text evidence="2">The sequence shown here is derived from an EMBL/GenBank/DDBJ whole genome shotgun (WGS) entry which is preliminary data.</text>
</comment>
<keyword evidence="1" id="KW-1133">Transmembrane helix</keyword>
<evidence type="ECO:0000313" key="2">
    <source>
        <dbReference type="EMBL" id="MEQ2168484.1"/>
    </source>
</evidence>
<proteinExistence type="predicted"/>
<organism evidence="2 3">
    <name type="scientific">Goodea atripinnis</name>
    <dbReference type="NCBI Taxonomy" id="208336"/>
    <lineage>
        <taxon>Eukaryota</taxon>
        <taxon>Metazoa</taxon>
        <taxon>Chordata</taxon>
        <taxon>Craniata</taxon>
        <taxon>Vertebrata</taxon>
        <taxon>Euteleostomi</taxon>
        <taxon>Actinopterygii</taxon>
        <taxon>Neopterygii</taxon>
        <taxon>Teleostei</taxon>
        <taxon>Neoteleostei</taxon>
        <taxon>Acanthomorphata</taxon>
        <taxon>Ovalentaria</taxon>
        <taxon>Atherinomorphae</taxon>
        <taxon>Cyprinodontiformes</taxon>
        <taxon>Goodeidae</taxon>
        <taxon>Goodea</taxon>
    </lineage>
</organism>
<dbReference type="EMBL" id="JAHRIO010031058">
    <property type="protein sequence ID" value="MEQ2168484.1"/>
    <property type="molecule type" value="Genomic_DNA"/>
</dbReference>
<gene>
    <name evidence="2" type="ORF">GOODEAATRI_014891</name>
</gene>
<name>A0ABV0NAS6_9TELE</name>
<keyword evidence="1" id="KW-0812">Transmembrane</keyword>
<keyword evidence="1" id="KW-0472">Membrane</keyword>
<reference evidence="2 3" key="1">
    <citation type="submission" date="2021-06" db="EMBL/GenBank/DDBJ databases">
        <authorList>
            <person name="Palmer J.M."/>
        </authorList>
    </citation>
    <scope>NUCLEOTIDE SEQUENCE [LARGE SCALE GENOMIC DNA]</scope>
    <source>
        <strain evidence="2 3">GA_2019</strain>
        <tissue evidence="2">Muscle</tissue>
    </source>
</reference>
<keyword evidence="3" id="KW-1185">Reference proteome</keyword>
<sequence length="111" mass="12916">MREYTILSPRKQSMYFHIFVKTVTISRQYNMRKIIFEKIKLLQLLPVVLLPFAEVHRSQSETTKQSHDTCLRALFIMLVYTLLTPTLHIAYCRSSSRLLVCYSSANGGKTT</sequence>
<feature type="transmembrane region" description="Helical" evidence="1">
    <location>
        <begin position="73"/>
        <end position="91"/>
    </location>
</feature>